<gene>
    <name evidence="9" type="ORF">GCM10025751_26420</name>
</gene>
<dbReference type="InterPro" id="IPR015500">
    <property type="entry name" value="Peptidase_S8_subtilisin-rel"/>
</dbReference>
<dbReference type="InterPro" id="IPR050131">
    <property type="entry name" value="Peptidase_S8_subtilisin-like"/>
</dbReference>
<dbReference type="InterPro" id="IPR000209">
    <property type="entry name" value="Peptidase_S8/S53_dom"/>
</dbReference>
<evidence type="ECO:0000256" key="5">
    <source>
        <dbReference type="PROSITE-ProRule" id="PRU01240"/>
    </source>
</evidence>
<keyword evidence="10" id="KW-1185">Reference proteome</keyword>
<dbReference type="GO" id="GO:0004252">
    <property type="term" value="F:serine-type endopeptidase activity"/>
    <property type="evidence" value="ECO:0007669"/>
    <property type="project" value="UniProtKB-UniRule"/>
</dbReference>
<evidence type="ECO:0000256" key="2">
    <source>
        <dbReference type="ARBA" id="ARBA00022670"/>
    </source>
</evidence>
<dbReference type="InterPro" id="IPR036852">
    <property type="entry name" value="Peptidase_S8/S53_dom_sf"/>
</dbReference>
<dbReference type="AlphaFoldDB" id="A0AAV3UI67"/>
<evidence type="ECO:0000256" key="4">
    <source>
        <dbReference type="ARBA" id="ARBA00022825"/>
    </source>
</evidence>
<dbReference type="GO" id="GO:0006508">
    <property type="term" value="P:proteolysis"/>
    <property type="evidence" value="ECO:0007669"/>
    <property type="project" value="UniProtKB-KW"/>
</dbReference>
<reference evidence="9 10" key="1">
    <citation type="journal article" date="2019" name="Int. J. Syst. Evol. Microbiol.">
        <title>The Global Catalogue of Microorganisms (GCM) 10K type strain sequencing project: providing services to taxonomists for standard genome sequencing and annotation.</title>
        <authorList>
            <consortium name="The Broad Institute Genomics Platform"/>
            <consortium name="The Broad Institute Genome Sequencing Center for Infectious Disease"/>
            <person name="Wu L."/>
            <person name="Ma J."/>
        </authorList>
    </citation>
    <scope>NUCLEOTIDE SEQUENCE [LARGE SCALE GENOMIC DNA]</scope>
    <source>
        <strain evidence="9 10">JCM 17504</strain>
    </source>
</reference>
<name>A0AAV3UI67_9EURY</name>
<protein>
    <recommendedName>
        <fullName evidence="8">Peptidase S8/S53 domain-containing protein</fullName>
    </recommendedName>
</protein>
<dbReference type="EMBL" id="BAABKX010000008">
    <property type="protein sequence ID" value="GAA5051353.1"/>
    <property type="molecule type" value="Genomic_DNA"/>
</dbReference>
<accession>A0AAV3UI67</accession>
<feature type="domain" description="Peptidase S8/S53" evidence="8">
    <location>
        <begin position="33"/>
        <end position="311"/>
    </location>
</feature>
<dbReference type="SUPFAM" id="SSF52743">
    <property type="entry name" value="Subtilisin-like"/>
    <property type="match status" value="1"/>
</dbReference>
<dbReference type="InterPro" id="IPR023827">
    <property type="entry name" value="Peptidase_S8_Asp-AS"/>
</dbReference>
<dbReference type="PRINTS" id="PR00723">
    <property type="entry name" value="SUBTILISIN"/>
</dbReference>
<feature type="region of interest" description="Disordered" evidence="7">
    <location>
        <begin position="344"/>
        <end position="364"/>
    </location>
</feature>
<comment type="similarity">
    <text evidence="1 5 6">Belongs to the peptidase S8 family.</text>
</comment>
<dbReference type="Gene3D" id="3.40.50.200">
    <property type="entry name" value="Peptidase S8/S53 domain"/>
    <property type="match status" value="1"/>
</dbReference>
<sequence>MTAINHGTTGLQTLSWRADRINSEQANHKGYTGKGAHIAILDSGIDSDHPDLQANLGEGKAFYHSCNTLFDGRSCSETDTNGNTCHYSWDDDRDHGTIVAAIAGAINNDSHVVGVAPEVTLHALKVLDCRGVGDYLATAEAIVYTADQGWDVANMSFAGIEIEVVRDACKYAYQKGVLLVGATGNRGCEGCVSYPAAYPEVIAVTASASNDTLADISSTGPEVELTAPGRYVRSFSANNPAVVTGTSAAAPHVSATAALLMANGYLNATNIAYDASGSLTQESYDDPGGVRGKLRTTAEDIGLTANQQGYGLVDAEAAIAIGQRGSISTNQPNRTTWESITSEGSFTNPVTLMGPPSTNGGQPSHMRVRGVTNESFEYQLEEWAYLDGSHTAETAHYLFMDAGAYTMPAGMRVEVGDIQTDNTFSRQNFFQTFTTTPVVISQAQTVNEAAPIVTRNRHVSSTGFDVRLQEETAGGNHASETVGYIAVEPGVSTLNGVPFEAGFTPDTITNNWASITFQRVYEEPVFIANLHTYDGGDPAALRYQSLSGSAVDIRVEEEQSVDTETGHTSEIVSYLVFEGQDLI</sequence>
<organism evidence="9 10">
    <name type="scientific">Haladaptatus pallidirubidus</name>
    <dbReference type="NCBI Taxonomy" id="1008152"/>
    <lineage>
        <taxon>Archaea</taxon>
        <taxon>Methanobacteriati</taxon>
        <taxon>Methanobacteriota</taxon>
        <taxon>Stenosarchaea group</taxon>
        <taxon>Halobacteria</taxon>
        <taxon>Halobacteriales</taxon>
        <taxon>Haladaptataceae</taxon>
        <taxon>Haladaptatus</taxon>
    </lineage>
</organism>
<dbReference type="PROSITE" id="PS51892">
    <property type="entry name" value="SUBTILASE"/>
    <property type="match status" value="1"/>
</dbReference>
<dbReference type="PROSITE" id="PS00136">
    <property type="entry name" value="SUBTILASE_ASP"/>
    <property type="match status" value="1"/>
</dbReference>
<comment type="caution">
    <text evidence="9">The sequence shown here is derived from an EMBL/GenBank/DDBJ whole genome shotgun (WGS) entry which is preliminary data.</text>
</comment>
<evidence type="ECO:0000256" key="1">
    <source>
        <dbReference type="ARBA" id="ARBA00011073"/>
    </source>
</evidence>
<keyword evidence="2 5" id="KW-0645">Protease</keyword>
<dbReference type="Proteomes" id="UP001501729">
    <property type="component" value="Unassembled WGS sequence"/>
</dbReference>
<dbReference type="InterPro" id="IPR023828">
    <property type="entry name" value="Peptidase_S8_Ser-AS"/>
</dbReference>
<keyword evidence="3 5" id="KW-0378">Hydrolase</keyword>
<dbReference type="Pfam" id="PF00082">
    <property type="entry name" value="Peptidase_S8"/>
    <property type="match status" value="1"/>
</dbReference>
<feature type="compositionally biased region" description="Polar residues" evidence="7">
    <location>
        <begin position="344"/>
        <end position="362"/>
    </location>
</feature>
<dbReference type="PANTHER" id="PTHR43806">
    <property type="entry name" value="PEPTIDASE S8"/>
    <property type="match status" value="1"/>
</dbReference>
<proteinExistence type="inferred from homology"/>
<feature type="active site" description="Charge relay system" evidence="5">
    <location>
        <position position="95"/>
    </location>
</feature>
<evidence type="ECO:0000256" key="3">
    <source>
        <dbReference type="ARBA" id="ARBA00022801"/>
    </source>
</evidence>
<evidence type="ECO:0000259" key="8">
    <source>
        <dbReference type="Pfam" id="PF00082"/>
    </source>
</evidence>
<evidence type="ECO:0000256" key="7">
    <source>
        <dbReference type="SAM" id="MobiDB-lite"/>
    </source>
</evidence>
<feature type="active site" description="Charge relay system" evidence="5">
    <location>
        <position position="247"/>
    </location>
</feature>
<feature type="active site" description="Charge relay system" evidence="5">
    <location>
        <position position="42"/>
    </location>
</feature>
<dbReference type="PROSITE" id="PS00138">
    <property type="entry name" value="SUBTILASE_SER"/>
    <property type="match status" value="1"/>
</dbReference>
<evidence type="ECO:0000256" key="6">
    <source>
        <dbReference type="RuleBase" id="RU003355"/>
    </source>
</evidence>
<dbReference type="PANTHER" id="PTHR43806:SF11">
    <property type="entry name" value="CEREVISIN-RELATED"/>
    <property type="match status" value="1"/>
</dbReference>
<keyword evidence="4 5" id="KW-0720">Serine protease</keyword>
<evidence type="ECO:0000313" key="10">
    <source>
        <dbReference type="Proteomes" id="UP001501729"/>
    </source>
</evidence>
<evidence type="ECO:0000313" key="9">
    <source>
        <dbReference type="EMBL" id="GAA5051353.1"/>
    </source>
</evidence>